<gene>
    <name evidence="15" type="ORF">DRW41_22500</name>
</gene>
<dbReference type="AlphaFoldDB" id="A0A3D8GKJ0"/>
<keyword evidence="6 12" id="KW-0812">Transmembrane</keyword>
<dbReference type="PANTHER" id="PTHR22888:SF9">
    <property type="entry name" value="CYTOCHROME C OXIDASE SUBUNIT 2"/>
    <property type="match status" value="1"/>
</dbReference>
<dbReference type="EC" id="7.1.1.9" evidence="3"/>
<name>A0A3D8GKJ0_9BACI</name>
<comment type="similarity">
    <text evidence="2">Belongs to the cytochrome c oxidase subunit 2 family.</text>
</comment>
<dbReference type="SUPFAM" id="SSF49503">
    <property type="entry name" value="Cupredoxins"/>
    <property type="match status" value="1"/>
</dbReference>
<evidence type="ECO:0000256" key="7">
    <source>
        <dbReference type="ARBA" id="ARBA00022967"/>
    </source>
</evidence>
<dbReference type="InterPro" id="IPR002429">
    <property type="entry name" value="CcO_II-like_C"/>
</dbReference>
<evidence type="ECO:0000256" key="11">
    <source>
        <dbReference type="ARBA" id="ARBA00031389"/>
    </source>
</evidence>
<dbReference type="GO" id="GO:0004129">
    <property type="term" value="F:cytochrome-c oxidase activity"/>
    <property type="evidence" value="ECO:0007669"/>
    <property type="project" value="UniProtKB-EC"/>
</dbReference>
<keyword evidence="10 12" id="KW-0472">Membrane</keyword>
<evidence type="ECO:0000256" key="1">
    <source>
        <dbReference type="ARBA" id="ARBA00004141"/>
    </source>
</evidence>
<evidence type="ECO:0000313" key="16">
    <source>
        <dbReference type="Proteomes" id="UP000257144"/>
    </source>
</evidence>
<dbReference type="InterPro" id="IPR045187">
    <property type="entry name" value="CcO_II"/>
</dbReference>
<dbReference type="InterPro" id="IPR036257">
    <property type="entry name" value="Cyt_c_oxidase_su2_TM_sf"/>
</dbReference>
<accession>A0A3D8GKJ0</accession>
<dbReference type="Pfam" id="PF02790">
    <property type="entry name" value="COX2_TM"/>
    <property type="match status" value="1"/>
</dbReference>
<comment type="subcellular location">
    <subcellularLocation>
        <location evidence="1">Membrane</location>
        <topology evidence="1">Multi-pass membrane protein</topology>
    </subcellularLocation>
</comment>
<evidence type="ECO:0000256" key="5">
    <source>
        <dbReference type="ARBA" id="ARBA00022660"/>
    </source>
</evidence>
<evidence type="ECO:0000256" key="8">
    <source>
        <dbReference type="ARBA" id="ARBA00022982"/>
    </source>
</evidence>
<dbReference type="Proteomes" id="UP000257144">
    <property type="component" value="Unassembled WGS sequence"/>
</dbReference>
<dbReference type="PANTHER" id="PTHR22888">
    <property type="entry name" value="CYTOCHROME C OXIDASE, SUBUNIT II"/>
    <property type="match status" value="1"/>
</dbReference>
<feature type="domain" description="Cytochrome oxidase subunit II transmembrane region profile" evidence="14">
    <location>
        <begin position="1"/>
        <end position="76"/>
    </location>
</feature>
<evidence type="ECO:0000256" key="9">
    <source>
        <dbReference type="ARBA" id="ARBA00022989"/>
    </source>
</evidence>
<feature type="domain" description="Cytochrome oxidase subunit II copper A binding" evidence="13">
    <location>
        <begin position="77"/>
        <end position="120"/>
    </location>
</feature>
<dbReference type="GO" id="GO:0042773">
    <property type="term" value="P:ATP synthesis coupled electron transport"/>
    <property type="evidence" value="ECO:0007669"/>
    <property type="project" value="TreeGrafter"/>
</dbReference>
<keyword evidence="8" id="KW-0249">Electron transport</keyword>
<proteinExistence type="inferred from homology"/>
<keyword evidence="4" id="KW-0813">Transport</keyword>
<feature type="transmembrane region" description="Helical" evidence="12">
    <location>
        <begin position="48"/>
        <end position="70"/>
    </location>
</feature>
<dbReference type="PROSITE" id="PS50999">
    <property type="entry name" value="COX2_TM"/>
    <property type="match status" value="1"/>
</dbReference>
<dbReference type="Gene3D" id="1.10.287.90">
    <property type="match status" value="1"/>
</dbReference>
<reference evidence="15 16" key="1">
    <citation type="submission" date="2018-07" db="EMBL/GenBank/DDBJ databases">
        <title>Bacillus sp. YLB-04 draft genome sequence.</title>
        <authorList>
            <person name="Yu L."/>
            <person name="Tang X."/>
        </authorList>
    </citation>
    <scope>NUCLEOTIDE SEQUENCE [LARGE SCALE GENOMIC DNA]</scope>
    <source>
        <strain evidence="15 16">YLB-04</strain>
    </source>
</reference>
<dbReference type="GO" id="GO:0005507">
    <property type="term" value="F:copper ion binding"/>
    <property type="evidence" value="ECO:0007669"/>
    <property type="project" value="InterPro"/>
</dbReference>
<evidence type="ECO:0000259" key="14">
    <source>
        <dbReference type="PROSITE" id="PS50999"/>
    </source>
</evidence>
<evidence type="ECO:0000256" key="10">
    <source>
        <dbReference type="ARBA" id="ARBA00023136"/>
    </source>
</evidence>
<organism evidence="15 16">
    <name type="scientific">Neobacillus piezotolerans</name>
    <dbReference type="NCBI Taxonomy" id="2259171"/>
    <lineage>
        <taxon>Bacteria</taxon>
        <taxon>Bacillati</taxon>
        <taxon>Bacillota</taxon>
        <taxon>Bacilli</taxon>
        <taxon>Bacillales</taxon>
        <taxon>Bacillaceae</taxon>
        <taxon>Neobacillus</taxon>
    </lineage>
</organism>
<evidence type="ECO:0000256" key="6">
    <source>
        <dbReference type="ARBA" id="ARBA00022692"/>
    </source>
</evidence>
<dbReference type="InterPro" id="IPR011759">
    <property type="entry name" value="Cyt_c_oxidase_su2_TM_dom"/>
</dbReference>
<keyword evidence="7" id="KW-1278">Translocase</keyword>
<keyword evidence="16" id="KW-1185">Reference proteome</keyword>
<comment type="caution">
    <text evidence="15">The sequence shown here is derived from an EMBL/GenBank/DDBJ whole genome shotgun (WGS) entry which is preliminary data.</text>
</comment>
<dbReference type="OrthoDB" id="9773456at2"/>
<evidence type="ECO:0000256" key="4">
    <source>
        <dbReference type="ARBA" id="ARBA00022448"/>
    </source>
</evidence>
<dbReference type="PRINTS" id="PR01166">
    <property type="entry name" value="CYCOXIDASEII"/>
</dbReference>
<dbReference type="GO" id="GO:0016020">
    <property type="term" value="C:membrane"/>
    <property type="evidence" value="ECO:0007669"/>
    <property type="project" value="UniProtKB-SubCell"/>
</dbReference>
<keyword evidence="9 12" id="KW-1133">Transmembrane helix</keyword>
<dbReference type="EMBL" id="QNQT01000028">
    <property type="protein sequence ID" value="RDU34626.1"/>
    <property type="molecule type" value="Genomic_DNA"/>
</dbReference>
<keyword evidence="5" id="KW-0679">Respiratory chain</keyword>
<feature type="transmembrane region" description="Helical" evidence="12">
    <location>
        <begin position="12"/>
        <end position="36"/>
    </location>
</feature>
<sequence length="120" mass="13892">MIEQLMFFHDFIILVIVGVIVLVGYFLFVASAGYFYSRGIYEGQRLEGLWTVLPGILLVFIVFPSLKVLYYIEEGDSADIAVRVVGHQWFWSYEYLRILLGEIESYINSRGKIRLVEADN</sequence>
<protein>
    <recommendedName>
        <fullName evidence="3">cytochrome-c oxidase</fullName>
        <ecNumber evidence="3">7.1.1.9</ecNumber>
    </recommendedName>
    <alternativeName>
        <fullName evidence="11">Cytochrome c oxidase polypeptide II</fullName>
    </alternativeName>
</protein>
<evidence type="ECO:0000256" key="2">
    <source>
        <dbReference type="ARBA" id="ARBA00007866"/>
    </source>
</evidence>
<evidence type="ECO:0000313" key="15">
    <source>
        <dbReference type="EMBL" id="RDU34626.1"/>
    </source>
</evidence>
<evidence type="ECO:0000256" key="12">
    <source>
        <dbReference type="SAM" id="Phobius"/>
    </source>
</evidence>
<dbReference type="SUPFAM" id="SSF81464">
    <property type="entry name" value="Cytochrome c oxidase subunit II-like, transmembrane region"/>
    <property type="match status" value="1"/>
</dbReference>
<dbReference type="PROSITE" id="PS50857">
    <property type="entry name" value="COX2_CUA"/>
    <property type="match status" value="1"/>
</dbReference>
<evidence type="ECO:0000259" key="13">
    <source>
        <dbReference type="PROSITE" id="PS50857"/>
    </source>
</evidence>
<dbReference type="InterPro" id="IPR008972">
    <property type="entry name" value="Cupredoxin"/>
</dbReference>
<evidence type="ECO:0000256" key="3">
    <source>
        <dbReference type="ARBA" id="ARBA00012949"/>
    </source>
</evidence>